<proteinExistence type="predicted"/>
<dbReference type="EMBL" id="KL197719">
    <property type="protein sequence ID" value="KDQ57543.1"/>
    <property type="molecule type" value="Genomic_DNA"/>
</dbReference>
<feature type="region of interest" description="Disordered" evidence="1">
    <location>
        <begin position="1"/>
        <end position="93"/>
    </location>
</feature>
<dbReference type="OrthoDB" id="2996338at2759"/>
<dbReference type="Proteomes" id="UP000027265">
    <property type="component" value="Unassembled WGS sequence"/>
</dbReference>
<dbReference type="STRING" id="933084.A0A067PRU4"/>
<evidence type="ECO:0000313" key="3">
    <source>
        <dbReference type="Proteomes" id="UP000027265"/>
    </source>
</evidence>
<gene>
    <name evidence="2" type="ORF">JAAARDRAFT_95250</name>
</gene>
<dbReference type="AlphaFoldDB" id="A0A067PRU4"/>
<dbReference type="HOGENOM" id="CLU_1726643_0_0_1"/>
<name>A0A067PRU4_9AGAM</name>
<protein>
    <submittedName>
        <fullName evidence="2">Uncharacterized protein</fullName>
    </submittedName>
</protein>
<sequence>MSDLLPPSPLSMTPNNRPVTPGSSQLSNSVSMGEMVHDSSPSVSGTARGRSRSISPPSDPGLSALNSKSSLSSLSQTQSSDLPPLMTGNWFDSATYGPPIRPLDMEALMVSHEATHAELARTVDELAQWLSVVETGLGHMLDKASEDIIEEE</sequence>
<evidence type="ECO:0000256" key="1">
    <source>
        <dbReference type="SAM" id="MobiDB-lite"/>
    </source>
</evidence>
<reference evidence="3" key="1">
    <citation type="journal article" date="2014" name="Proc. Natl. Acad. Sci. U.S.A.">
        <title>Extensive sampling of basidiomycete genomes demonstrates inadequacy of the white-rot/brown-rot paradigm for wood decay fungi.</title>
        <authorList>
            <person name="Riley R."/>
            <person name="Salamov A.A."/>
            <person name="Brown D.W."/>
            <person name="Nagy L.G."/>
            <person name="Floudas D."/>
            <person name="Held B.W."/>
            <person name="Levasseur A."/>
            <person name="Lombard V."/>
            <person name="Morin E."/>
            <person name="Otillar R."/>
            <person name="Lindquist E.A."/>
            <person name="Sun H."/>
            <person name="LaButti K.M."/>
            <person name="Schmutz J."/>
            <person name="Jabbour D."/>
            <person name="Luo H."/>
            <person name="Baker S.E."/>
            <person name="Pisabarro A.G."/>
            <person name="Walton J.D."/>
            <person name="Blanchette R.A."/>
            <person name="Henrissat B."/>
            <person name="Martin F."/>
            <person name="Cullen D."/>
            <person name="Hibbett D.S."/>
            <person name="Grigoriev I.V."/>
        </authorList>
    </citation>
    <scope>NUCLEOTIDE SEQUENCE [LARGE SCALE GENOMIC DNA]</scope>
    <source>
        <strain evidence="3">MUCL 33604</strain>
    </source>
</reference>
<evidence type="ECO:0000313" key="2">
    <source>
        <dbReference type="EMBL" id="KDQ57543.1"/>
    </source>
</evidence>
<feature type="non-terminal residue" evidence="2">
    <location>
        <position position="152"/>
    </location>
</feature>
<accession>A0A067PRU4</accession>
<dbReference type="InParanoid" id="A0A067PRU4"/>
<feature type="compositionally biased region" description="Polar residues" evidence="1">
    <location>
        <begin position="10"/>
        <end position="31"/>
    </location>
</feature>
<feature type="compositionally biased region" description="Low complexity" evidence="1">
    <location>
        <begin position="62"/>
        <end position="85"/>
    </location>
</feature>
<organism evidence="2 3">
    <name type="scientific">Jaapia argillacea MUCL 33604</name>
    <dbReference type="NCBI Taxonomy" id="933084"/>
    <lineage>
        <taxon>Eukaryota</taxon>
        <taxon>Fungi</taxon>
        <taxon>Dikarya</taxon>
        <taxon>Basidiomycota</taxon>
        <taxon>Agaricomycotina</taxon>
        <taxon>Agaricomycetes</taxon>
        <taxon>Agaricomycetidae</taxon>
        <taxon>Jaapiales</taxon>
        <taxon>Jaapiaceae</taxon>
        <taxon>Jaapia</taxon>
    </lineage>
</organism>
<keyword evidence="3" id="KW-1185">Reference proteome</keyword>